<protein>
    <submittedName>
        <fullName evidence="2">Uncharacterized protein</fullName>
    </submittedName>
</protein>
<feature type="signal peptide" evidence="1">
    <location>
        <begin position="1"/>
        <end position="22"/>
    </location>
</feature>
<feature type="chain" id="PRO_5034712285" evidence="1">
    <location>
        <begin position="23"/>
        <end position="434"/>
    </location>
</feature>
<dbReference type="EMBL" id="CAJPDT010000002">
    <property type="protein sequence ID" value="CAF9906134.1"/>
    <property type="molecule type" value="Genomic_DNA"/>
</dbReference>
<sequence>MASMRSLLKILIISMNLRMCFGQTVLVTGVDVIVTSTDSPSAATSASSYSGGFLTLSTDDEGNLVTSFDDNLRNIIFEIGQSNPPGSARNDLIQAAIFNAAPTVEKKGVESGLFLTAALVAVISTFVDRYLVDSQPPPFKITYPLKNAPLPPNPSFMIVKTNSADPGYSVAVVDEPGAVTVTNTASTATSSACPTPYPCDQPDCLGEFPINLCVVTGPKQYCPCNAVVNEINALTLDVPLMQSYQSLINLLSTMTASLSAATIPTSASAVATSSTMTASPAPAPTNCIGSNSPLSETAAIMNFYISVYCEAMANTKQKITRTWPGGCTMKMSNTQAILAGVTLDTSNEYCASLISQNDGVDFSLDDCKTGMAVDVNGCDTDTTATKHGGWTSINCIKYQYQAATPQQAAVCQDIPSCPTNNACCGPNTPGGCIL</sequence>
<evidence type="ECO:0000313" key="2">
    <source>
        <dbReference type="EMBL" id="CAF9906134.1"/>
    </source>
</evidence>
<comment type="caution">
    <text evidence="2">The sequence shown here is derived from an EMBL/GenBank/DDBJ whole genome shotgun (WGS) entry which is preliminary data.</text>
</comment>
<accession>A0A8H3EJ18</accession>
<proteinExistence type="predicted"/>
<dbReference type="Proteomes" id="UP000664534">
    <property type="component" value="Unassembled WGS sequence"/>
</dbReference>
<organism evidence="2 3">
    <name type="scientific">Imshaugia aleurites</name>
    <dbReference type="NCBI Taxonomy" id="172621"/>
    <lineage>
        <taxon>Eukaryota</taxon>
        <taxon>Fungi</taxon>
        <taxon>Dikarya</taxon>
        <taxon>Ascomycota</taxon>
        <taxon>Pezizomycotina</taxon>
        <taxon>Lecanoromycetes</taxon>
        <taxon>OSLEUM clade</taxon>
        <taxon>Lecanoromycetidae</taxon>
        <taxon>Lecanorales</taxon>
        <taxon>Lecanorineae</taxon>
        <taxon>Parmeliaceae</taxon>
        <taxon>Imshaugia</taxon>
    </lineage>
</organism>
<evidence type="ECO:0000256" key="1">
    <source>
        <dbReference type="SAM" id="SignalP"/>
    </source>
</evidence>
<reference evidence="2" key="1">
    <citation type="submission" date="2021-03" db="EMBL/GenBank/DDBJ databases">
        <authorList>
            <person name="Tagirdzhanova G."/>
        </authorList>
    </citation>
    <scope>NUCLEOTIDE SEQUENCE</scope>
</reference>
<gene>
    <name evidence="2" type="ORF">IMSHALPRED_004095</name>
</gene>
<dbReference type="AlphaFoldDB" id="A0A8H3EJ18"/>
<keyword evidence="3" id="KW-1185">Reference proteome</keyword>
<evidence type="ECO:0000313" key="3">
    <source>
        <dbReference type="Proteomes" id="UP000664534"/>
    </source>
</evidence>
<name>A0A8H3EJ18_9LECA</name>
<keyword evidence="1" id="KW-0732">Signal</keyword>